<feature type="region of interest" description="Disordered" evidence="7">
    <location>
        <begin position="485"/>
        <end position="542"/>
    </location>
</feature>
<dbReference type="GO" id="GO:0008381">
    <property type="term" value="F:mechanosensitive monoatomic ion channel activity"/>
    <property type="evidence" value="ECO:0007669"/>
    <property type="project" value="InterPro"/>
</dbReference>
<dbReference type="InterPro" id="IPR049278">
    <property type="entry name" value="MS_channel_C"/>
</dbReference>
<feature type="transmembrane region" description="Helical" evidence="8">
    <location>
        <begin position="231"/>
        <end position="254"/>
    </location>
</feature>
<dbReference type="Gene3D" id="3.30.1340.30">
    <property type="match status" value="2"/>
</dbReference>
<keyword evidence="9" id="KW-0732">Signal</keyword>
<reference evidence="11 12" key="1">
    <citation type="submission" date="2019-08" db="EMBL/GenBank/DDBJ databases">
        <title>Bradymonadales sp. TMQ4.</title>
        <authorList>
            <person name="Liang Q."/>
        </authorList>
    </citation>
    <scope>NUCLEOTIDE SEQUENCE [LARGE SCALE GENOMIC DNA]</scope>
    <source>
        <strain evidence="11 12">TMQ4</strain>
    </source>
</reference>
<dbReference type="InterPro" id="IPR010920">
    <property type="entry name" value="LSM_dom_sf"/>
</dbReference>
<keyword evidence="6 8" id="KW-0472">Membrane</keyword>
<keyword evidence="4 8" id="KW-0812">Transmembrane</keyword>
<feature type="domain" description="BON" evidence="10">
    <location>
        <begin position="57"/>
        <end position="123"/>
    </location>
</feature>
<dbReference type="InterPro" id="IPR006685">
    <property type="entry name" value="MscS_channel_2nd"/>
</dbReference>
<dbReference type="PANTHER" id="PTHR30221">
    <property type="entry name" value="SMALL-CONDUCTANCE MECHANOSENSITIVE CHANNEL"/>
    <property type="match status" value="1"/>
</dbReference>
<dbReference type="InterPro" id="IPR011066">
    <property type="entry name" value="MscS_channel_C_sf"/>
</dbReference>
<dbReference type="GO" id="GO:0005886">
    <property type="term" value="C:plasma membrane"/>
    <property type="evidence" value="ECO:0007669"/>
    <property type="project" value="UniProtKB-SubCell"/>
</dbReference>
<dbReference type="SUPFAM" id="SSF50182">
    <property type="entry name" value="Sm-like ribonucleoproteins"/>
    <property type="match status" value="1"/>
</dbReference>
<keyword evidence="5 8" id="KW-1133">Transmembrane helix</keyword>
<feature type="compositionally biased region" description="Acidic residues" evidence="7">
    <location>
        <begin position="508"/>
        <end position="518"/>
    </location>
</feature>
<keyword evidence="3" id="KW-1003">Cell membrane</keyword>
<gene>
    <name evidence="11" type="ORF">FRC98_12745</name>
</gene>
<dbReference type="Gene3D" id="1.10.287.1260">
    <property type="match status" value="1"/>
</dbReference>
<feature type="transmembrane region" description="Helical" evidence="8">
    <location>
        <begin position="297"/>
        <end position="315"/>
    </location>
</feature>
<dbReference type="Pfam" id="PF00924">
    <property type="entry name" value="MS_channel_2nd"/>
    <property type="match status" value="1"/>
</dbReference>
<accession>A0A5C6XGX5</accession>
<dbReference type="PANTHER" id="PTHR30221:SF1">
    <property type="entry name" value="SMALL-CONDUCTANCE MECHANOSENSITIVE CHANNEL"/>
    <property type="match status" value="1"/>
</dbReference>
<sequence length="542" mass="59789">MAPRHPRPTPLLTPLFTLALVLLCALPLRAQEPDSDAEAEPVEERTVPLKLPDQSAADEALQAQIRRTFQAIDVLQDVVIDVRASVVRLAGELPSSADKELAGDIASRFEGVVYVQNNIDFEHFEDTSSDTEEPEPKALSADEVIAERLQAIFAQIRPLQDVQVEVNNGVVSIRGESATNEASTRAEELASGMPGVLYVDNQLTEAVDVADRLSPTWERLRDFALNLVRRIPLFLLAIFIIGIFWFLSKALVLWEWPFERLTRNVLARGLIKQALRVIIVLGGLLIALDLLDATTIVGAVLGTAGVFGIALGFAFRDIAENYLASVLLSVRRPFEANDLVDIEGFRGRIVRLTMRETILMTEDGNHVRISNATVFKSNITNFSRNPRRRLDFCVGVGNEEDLPRALTLGVSTLKALEGVLEDPRPQGLVELLGDSSVTIWFTAWVDQRAVGFLKVKSEAIRRVKEAFDDVGIDMPSPIYTINIVGADSPASPQPPRKKPPVRSIPTDEVLDVGLDDEIERQVDEEREASGEEDLLDEGKTGK</sequence>
<feature type="signal peptide" evidence="9">
    <location>
        <begin position="1"/>
        <end position="30"/>
    </location>
</feature>
<dbReference type="OrthoDB" id="9793781at2"/>
<evidence type="ECO:0000256" key="4">
    <source>
        <dbReference type="ARBA" id="ARBA00022692"/>
    </source>
</evidence>
<feature type="chain" id="PRO_5022792672" evidence="9">
    <location>
        <begin position="31"/>
        <end position="542"/>
    </location>
</feature>
<dbReference type="InterPro" id="IPR023408">
    <property type="entry name" value="MscS_beta-dom_sf"/>
</dbReference>
<dbReference type="InterPro" id="IPR007055">
    <property type="entry name" value="BON_dom"/>
</dbReference>
<dbReference type="InterPro" id="IPR045275">
    <property type="entry name" value="MscS_archaea/bacteria_type"/>
</dbReference>
<evidence type="ECO:0000256" key="1">
    <source>
        <dbReference type="ARBA" id="ARBA00004651"/>
    </source>
</evidence>
<evidence type="ECO:0000259" key="10">
    <source>
        <dbReference type="PROSITE" id="PS50914"/>
    </source>
</evidence>
<organism evidence="11 12">
    <name type="scientific">Lujinxingia vulgaris</name>
    <dbReference type="NCBI Taxonomy" id="2600176"/>
    <lineage>
        <taxon>Bacteria</taxon>
        <taxon>Deltaproteobacteria</taxon>
        <taxon>Bradymonadales</taxon>
        <taxon>Lujinxingiaceae</taxon>
        <taxon>Lujinxingia</taxon>
    </lineage>
</organism>
<evidence type="ECO:0000256" key="8">
    <source>
        <dbReference type="SAM" id="Phobius"/>
    </source>
</evidence>
<evidence type="ECO:0000313" key="12">
    <source>
        <dbReference type="Proteomes" id="UP000321412"/>
    </source>
</evidence>
<comment type="subcellular location">
    <subcellularLocation>
        <location evidence="1">Cell membrane</location>
        <topology evidence="1">Multi-pass membrane protein</topology>
    </subcellularLocation>
</comment>
<feature type="domain" description="BON" evidence="10">
    <location>
        <begin position="141"/>
        <end position="207"/>
    </location>
</feature>
<dbReference type="SUPFAM" id="SSF82689">
    <property type="entry name" value="Mechanosensitive channel protein MscS (YggB), C-terminal domain"/>
    <property type="match status" value="1"/>
</dbReference>
<evidence type="ECO:0000256" key="7">
    <source>
        <dbReference type="SAM" id="MobiDB-lite"/>
    </source>
</evidence>
<evidence type="ECO:0000256" key="9">
    <source>
        <dbReference type="SAM" id="SignalP"/>
    </source>
</evidence>
<evidence type="ECO:0000313" key="11">
    <source>
        <dbReference type="EMBL" id="TXD36691.1"/>
    </source>
</evidence>
<evidence type="ECO:0000256" key="3">
    <source>
        <dbReference type="ARBA" id="ARBA00022475"/>
    </source>
</evidence>
<dbReference type="Pfam" id="PF04972">
    <property type="entry name" value="BON"/>
    <property type="match status" value="2"/>
</dbReference>
<comment type="caution">
    <text evidence="11">The sequence shown here is derived from an EMBL/GenBank/DDBJ whole genome shotgun (WGS) entry which is preliminary data.</text>
</comment>
<dbReference type="PROSITE" id="PS50914">
    <property type="entry name" value="BON"/>
    <property type="match status" value="2"/>
</dbReference>
<evidence type="ECO:0000256" key="5">
    <source>
        <dbReference type="ARBA" id="ARBA00022989"/>
    </source>
</evidence>
<dbReference type="RefSeq" id="WP_146981819.1">
    <property type="nucleotide sequence ID" value="NZ_VOSM01000005.1"/>
</dbReference>
<protein>
    <submittedName>
        <fullName evidence="11">Mechanosensitive ion channel</fullName>
    </submittedName>
</protein>
<evidence type="ECO:0000256" key="2">
    <source>
        <dbReference type="ARBA" id="ARBA00008017"/>
    </source>
</evidence>
<dbReference type="Pfam" id="PF21082">
    <property type="entry name" value="MS_channel_3rd"/>
    <property type="match status" value="1"/>
</dbReference>
<dbReference type="AlphaFoldDB" id="A0A5C6XGX5"/>
<feature type="compositionally biased region" description="Basic and acidic residues" evidence="7">
    <location>
        <begin position="519"/>
        <end position="529"/>
    </location>
</feature>
<dbReference type="Gene3D" id="2.30.30.60">
    <property type="match status" value="1"/>
</dbReference>
<proteinExistence type="inferred from homology"/>
<name>A0A5C6XGX5_9DELT</name>
<dbReference type="Gene3D" id="3.30.70.100">
    <property type="match status" value="1"/>
</dbReference>
<dbReference type="EMBL" id="VOSM01000005">
    <property type="protein sequence ID" value="TXD36691.1"/>
    <property type="molecule type" value="Genomic_DNA"/>
</dbReference>
<feature type="transmembrane region" description="Helical" evidence="8">
    <location>
        <begin position="274"/>
        <end position="291"/>
    </location>
</feature>
<keyword evidence="12" id="KW-1185">Reference proteome</keyword>
<comment type="similarity">
    <text evidence="2">Belongs to the MscS (TC 1.A.23) family.</text>
</comment>
<evidence type="ECO:0000256" key="6">
    <source>
        <dbReference type="ARBA" id="ARBA00023136"/>
    </source>
</evidence>
<dbReference type="Proteomes" id="UP000321412">
    <property type="component" value="Unassembled WGS sequence"/>
</dbReference>